<organism evidence="9 10">
    <name type="scientific">Eiseniibacteriota bacterium</name>
    <dbReference type="NCBI Taxonomy" id="2212470"/>
    <lineage>
        <taxon>Bacteria</taxon>
        <taxon>Candidatus Eiseniibacteriota</taxon>
    </lineage>
</organism>
<dbReference type="PANTHER" id="PTHR45633">
    <property type="entry name" value="60 KDA HEAT SHOCK PROTEIN, MITOCHONDRIAL"/>
    <property type="match status" value="1"/>
</dbReference>
<evidence type="ECO:0000256" key="7">
    <source>
        <dbReference type="RuleBase" id="RU000418"/>
    </source>
</evidence>
<evidence type="ECO:0000256" key="6">
    <source>
        <dbReference type="HAMAP-Rule" id="MF_00600"/>
    </source>
</evidence>
<dbReference type="NCBIfam" id="NF009487">
    <property type="entry name" value="PRK12849.1"/>
    <property type="match status" value="1"/>
</dbReference>
<proteinExistence type="inferred from homology"/>
<dbReference type="GO" id="GO:0042026">
    <property type="term" value="P:protein refolding"/>
    <property type="evidence" value="ECO:0007669"/>
    <property type="project" value="UniProtKB-UniRule"/>
</dbReference>
<dbReference type="InterPro" id="IPR027409">
    <property type="entry name" value="GroEL-like_apical_dom_sf"/>
</dbReference>
<comment type="subcellular location">
    <subcellularLocation>
        <location evidence="6">Cytoplasm</location>
    </subcellularLocation>
</comment>
<sequence length="533" mass="56617">MGKRIQFDDDAREALRRGVDQLAGVVRVTLGPRGRNVVIEHGNGAPTITNDGLAISREVELADRFENMGAQLVKEVALKTGEVAGDGTTTATVLAHAIVTRGLRAIAAGHGPMQIRRGIERAVAAVVESLRAQSRPLENRADIEHIATVSAHGDAATGELIAQAIDRVGRRGVITVEEGRGLETALELVEGLRFDRGYLSPYFVTEPDTMEVSFEDSLILLAEQKFAAAHDLLPALEHAARAGRPLLVVAEDVEGEALAMMVVNRLRSTVQSVAVRAPASGERRREQLDDLAVLTGATLFTSELGRAVGKIEARDFGRAKRVRVDREATTLLEGGGRAHEIRARIARVGRELEESDSDHERERLRERLGKLTNGVAVIRVGAPTALAMAERKARIEDALAATRAAVEEGVVPGGGVALLRAQAATRALDVSGDEAVGRDIVCDALESPAYQIAQNAGVEGGVVVERIRRASGGIGFNAWTCEYEDLAAAGILDPTKVTRCALQNASSIGALVLTTDAIVVDSDEEEGGESPEG</sequence>
<dbReference type="Gene3D" id="3.30.260.10">
    <property type="entry name" value="TCP-1-like chaperonin intermediate domain"/>
    <property type="match status" value="1"/>
</dbReference>
<dbReference type="SUPFAM" id="SSF52029">
    <property type="entry name" value="GroEL apical domain-like"/>
    <property type="match status" value="1"/>
</dbReference>
<dbReference type="CDD" id="cd03344">
    <property type="entry name" value="GroEL"/>
    <property type="match status" value="1"/>
</dbReference>
<evidence type="ECO:0000313" key="10">
    <source>
        <dbReference type="Proteomes" id="UP000317716"/>
    </source>
</evidence>
<keyword evidence="4 6" id="KW-0143">Chaperone</keyword>
<dbReference type="Proteomes" id="UP000317716">
    <property type="component" value="Unassembled WGS sequence"/>
</dbReference>
<dbReference type="Gene3D" id="3.50.7.10">
    <property type="entry name" value="GroEL"/>
    <property type="match status" value="1"/>
</dbReference>
<name>A0A538S7V9_UNCEI</name>
<feature type="binding site" evidence="6">
    <location>
        <begin position="86"/>
        <end position="90"/>
    </location>
    <ligand>
        <name>ATP</name>
        <dbReference type="ChEBI" id="CHEBI:30616"/>
    </ligand>
</feature>
<evidence type="ECO:0000256" key="2">
    <source>
        <dbReference type="ARBA" id="ARBA00022741"/>
    </source>
</evidence>
<dbReference type="SUPFAM" id="SSF48592">
    <property type="entry name" value="GroEL equatorial domain-like"/>
    <property type="match status" value="1"/>
</dbReference>
<comment type="similarity">
    <text evidence="1 6 7">Belongs to the chaperonin (HSP60) family.</text>
</comment>
<feature type="binding site" evidence="6">
    <location>
        <position position="414"/>
    </location>
    <ligand>
        <name>ATP</name>
        <dbReference type="ChEBI" id="CHEBI:30616"/>
    </ligand>
</feature>
<dbReference type="InterPro" id="IPR027410">
    <property type="entry name" value="TCP-1-like_intermed_sf"/>
</dbReference>
<protein>
    <recommendedName>
        <fullName evidence="6">Chaperonin GroEL</fullName>
        <ecNumber evidence="6">5.6.1.7</ecNumber>
    </recommendedName>
    <alternativeName>
        <fullName evidence="6">60 kDa chaperonin</fullName>
    </alternativeName>
    <alternativeName>
        <fullName evidence="6">Chaperonin-60</fullName>
        <shortName evidence="6">Cpn60</shortName>
    </alternativeName>
</protein>
<reference evidence="9 10" key="1">
    <citation type="journal article" date="2019" name="Nat. Microbiol.">
        <title>Mediterranean grassland soil C-N compound turnover is dependent on rainfall and depth, and is mediated by genomically divergent microorganisms.</title>
        <authorList>
            <person name="Diamond S."/>
            <person name="Andeer P.F."/>
            <person name="Li Z."/>
            <person name="Crits-Christoph A."/>
            <person name="Burstein D."/>
            <person name="Anantharaman K."/>
            <person name="Lane K.R."/>
            <person name="Thomas B.C."/>
            <person name="Pan C."/>
            <person name="Northen T.R."/>
            <person name="Banfield J.F."/>
        </authorList>
    </citation>
    <scope>NUCLEOTIDE SEQUENCE [LARGE SCALE GENOMIC DNA]</scope>
    <source>
        <strain evidence="9">WS_2</strain>
    </source>
</reference>
<feature type="binding site" evidence="6">
    <location>
        <position position="493"/>
    </location>
    <ligand>
        <name>ATP</name>
        <dbReference type="ChEBI" id="CHEBI:30616"/>
    </ligand>
</feature>
<dbReference type="GO" id="GO:0016853">
    <property type="term" value="F:isomerase activity"/>
    <property type="evidence" value="ECO:0007669"/>
    <property type="project" value="UniProtKB-KW"/>
</dbReference>
<accession>A0A538S7V9</accession>
<dbReference type="NCBIfam" id="NF000592">
    <property type="entry name" value="PRK00013.1"/>
    <property type="match status" value="1"/>
</dbReference>
<evidence type="ECO:0000256" key="4">
    <source>
        <dbReference type="ARBA" id="ARBA00023186"/>
    </source>
</evidence>
<evidence type="ECO:0000256" key="8">
    <source>
        <dbReference type="RuleBase" id="RU000419"/>
    </source>
</evidence>
<dbReference type="GO" id="GO:0051082">
    <property type="term" value="F:unfolded protein binding"/>
    <property type="evidence" value="ECO:0007669"/>
    <property type="project" value="UniProtKB-UniRule"/>
</dbReference>
<comment type="caution">
    <text evidence="9">The sequence shown here is derived from an EMBL/GenBank/DDBJ whole genome shotgun (WGS) entry which is preliminary data.</text>
</comment>
<comment type="subunit">
    <text evidence="6 8">Forms a cylinder of 14 subunits composed of two heptameric rings stacked back-to-back. Interacts with the co-chaperonin GroES.</text>
</comment>
<evidence type="ECO:0000256" key="3">
    <source>
        <dbReference type="ARBA" id="ARBA00022840"/>
    </source>
</evidence>
<dbReference type="PROSITE" id="PS00296">
    <property type="entry name" value="CHAPERONINS_CPN60"/>
    <property type="match status" value="1"/>
</dbReference>
<comment type="function">
    <text evidence="6 8">Together with its co-chaperonin GroES, plays an essential role in assisting protein folding. The GroEL-GroES system forms a nano-cage that allows encapsulation of the non-native substrate proteins and provides a physical environment optimized to promote and accelerate protein folding.</text>
</comment>
<keyword evidence="6" id="KW-0963">Cytoplasm</keyword>
<dbReference type="EMBL" id="VBOS01000530">
    <property type="protein sequence ID" value="TMQ47444.1"/>
    <property type="molecule type" value="Genomic_DNA"/>
</dbReference>
<dbReference type="SMR" id="A0A538S7V9"/>
<dbReference type="NCBIfam" id="NF009489">
    <property type="entry name" value="PRK12851.1"/>
    <property type="match status" value="1"/>
</dbReference>
<dbReference type="InterPro" id="IPR002423">
    <property type="entry name" value="Cpn60/GroEL/TCP-1"/>
</dbReference>
<dbReference type="InterPro" id="IPR001844">
    <property type="entry name" value="Cpn60/GroEL"/>
</dbReference>
<evidence type="ECO:0000256" key="5">
    <source>
        <dbReference type="ARBA" id="ARBA00023235"/>
    </source>
</evidence>
<dbReference type="PRINTS" id="PR00298">
    <property type="entry name" value="CHAPERONIN60"/>
</dbReference>
<dbReference type="NCBIfam" id="NF009488">
    <property type="entry name" value="PRK12850.1"/>
    <property type="match status" value="1"/>
</dbReference>
<dbReference type="GO" id="GO:0140662">
    <property type="term" value="F:ATP-dependent protein folding chaperone"/>
    <property type="evidence" value="ECO:0007669"/>
    <property type="project" value="InterPro"/>
</dbReference>
<dbReference type="FunFam" id="3.50.7.10:FF:000001">
    <property type="entry name" value="60 kDa chaperonin"/>
    <property type="match status" value="1"/>
</dbReference>
<evidence type="ECO:0000256" key="1">
    <source>
        <dbReference type="ARBA" id="ARBA00006607"/>
    </source>
</evidence>
<evidence type="ECO:0000313" key="9">
    <source>
        <dbReference type="EMBL" id="TMQ47444.1"/>
    </source>
</evidence>
<dbReference type="InterPro" id="IPR027413">
    <property type="entry name" value="GROEL-like_equatorial_sf"/>
</dbReference>
<feature type="binding site" evidence="6">
    <location>
        <begin position="29"/>
        <end position="32"/>
    </location>
    <ligand>
        <name>ATP</name>
        <dbReference type="ChEBI" id="CHEBI:30616"/>
    </ligand>
</feature>
<dbReference type="HAMAP" id="MF_00600">
    <property type="entry name" value="CH60"/>
    <property type="match status" value="1"/>
</dbReference>
<dbReference type="Gene3D" id="1.10.560.10">
    <property type="entry name" value="GroEL-like equatorial domain"/>
    <property type="match status" value="1"/>
</dbReference>
<gene>
    <name evidence="6 9" type="primary">groL</name>
    <name evidence="6" type="synonym">groEL</name>
    <name evidence="9" type="ORF">E6K72_14020</name>
</gene>
<keyword evidence="3 6" id="KW-0067">ATP-binding</keyword>
<dbReference type="SUPFAM" id="SSF54849">
    <property type="entry name" value="GroEL-intermediate domain like"/>
    <property type="match status" value="1"/>
</dbReference>
<dbReference type="InterPro" id="IPR018370">
    <property type="entry name" value="Chaperonin_Cpn60_CS"/>
</dbReference>
<dbReference type="Pfam" id="PF00118">
    <property type="entry name" value="Cpn60_TCP1"/>
    <property type="match status" value="1"/>
</dbReference>
<dbReference type="NCBIfam" id="TIGR02348">
    <property type="entry name" value="GroEL"/>
    <property type="match status" value="1"/>
</dbReference>
<comment type="caution">
    <text evidence="6">Lacks conserved residue(s) required for the propagation of feature annotation.</text>
</comment>
<keyword evidence="2 6" id="KW-0547">Nucleotide-binding</keyword>
<dbReference type="GO" id="GO:0005524">
    <property type="term" value="F:ATP binding"/>
    <property type="evidence" value="ECO:0007669"/>
    <property type="project" value="UniProtKB-UniRule"/>
</dbReference>
<dbReference type="EC" id="5.6.1.7" evidence="6"/>
<keyword evidence="5 6" id="KW-0413">Isomerase</keyword>
<dbReference type="AlphaFoldDB" id="A0A538S7V9"/>
<dbReference type="GO" id="GO:0005737">
    <property type="term" value="C:cytoplasm"/>
    <property type="evidence" value="ECO:0007669"/>
    <property type="project" value="UniProtKB-SubCell"/>
</dbReference>